<feature type="compositionally biased region" description="Polar residues" evidence="1">
    <location>
        <begin position="292"/>
        <end position="301"/>
    </location>
</feature>
<comment type="caution">
    <text evidence="3">The sequence shown here is derived from an EMBL/GenBank/DDBJ whole genome shotgun (WGS) entry which is preliminary data.</text>
</comment>
<feature type="transmembrane region" description="Helical" evidence="2">
    <location>
        <begin position="589"/>
        <end position="608"/>
    </location>
</feature>
<sequence length="777" mass="89081">MRNHVAHVRIGYHCREVLKMVMKQANRRYLVTIFEDYVWKSMYDDVMRLVGGTTKQTCIPRVVTNDVPLILSQCVGKDHGDDNNNNNNGGLSKMHLKNATEKETYTLRSVNGELEKANDTMNSNGTIHLQTAGAISNAHNVNAKHKVANGNMTHLSRASISSSMNATSGREESITPVVSPQTRLQLLKQKTFRQNMDEVNGSPSQRQRRQQQQQQCGDVVDVDADDPSPREYKRSHTIKSTPSPPQISLPFVFSTPNDKQHELDNSPEGGSPLASSADVTQDALMTAKSQTFSEQYRQTSLSDHHPKVLRRNKKRSSREDINYSFSPDPLHGSAEWNGKGSMQWKSGNDNDEGVGRENGRHMRRMPLLLLQQSANGRLGYPATLERDSSQTKMRRESIKTNTTDGVCPMEEVEGSVIIASVSNMENLEDHIEQAMTGREIQFSPTAVNHNANSSAYSLSSNNASNNNNNSDIDYCISPKEISSKDVKVLLPEEYTLYLSHIYDLLLTLIRMHHARDKEHLNHNPIVTFFAKWSPKNEYVSNVEEDKQLLLLDWCSDQCPNPFHLDNSLRLISCFQLFDYSDYVVQLPQWYHLLLTFLFFFFFFYYNFVCNRYSSFIMSVCELLLKLTKKSEPKWSELMAKHDMLQLLCVDILGQYHYDVDVVSLVFNVLRQIVRNEDWTYLLLAPKYFDGVMRICEPWWHKCTTSPSMAQMKAEGVQSSMDDSQTFIYARKLFHTQVAIFKFFVDLSKTNPFDLLEHDIMNKVQSFFIFIFIVYFIS</sequence>
<dbReference type="EMBL" id="ASPP01014135">
    <property type="protein sequence ID" value="ETO19022.1"/>
    <property type="molecule type" value="Genomic_DNA"/>
</dbReference>
<feature type="compositionally biased region" description="Basic residues" evidence="1">
    <location>
        <begin position="307"/>
        <end position="316"/>
    </location>
</feature>
<feature type="region of interest" description="Disordered" evidence="1">
    <location>
        <begin position="159"/>
        <end position="180"/>
    </location>
</feature>
<evidence type="ECO:0000313" key="3">
    <source>
        <dbReference type="EMBL" id="ETO19022.1"/>
    </source>
</evidence>
<accession>X6N120</accession>
<keyword evidence="4" id="KW-1185">Reference proteome</keyword>
<feature type="compositionally biased region" description="Basic and acidic residues" evidence="1">
    <location>
        <begin position="385"/>
        <end position="398"/>
    </location>
</feature>
<keyword evidence="2" id="KW-0472">Membrane</keyword>
<protein>
    <submittedName>
        <fullName evidence="3">Uncharacterized protein</fullName>
    </submittedName>
</protein>
<gene>
    <name evidence="3" type="ORF">RFI_18213</name>
</gene>
<feature type="region of interest" description="Disordered" evidence="1">
    <location>
        <begin position="292"/>
        <end position="358"/>
    </location>
</feature>
<evidence type="ECO:0000313" key="4">
    <source>
        <dbReference type="Proteomes" id="UP000023152"/>
    </source>
</evidence>
<feature type="region of interest" description="Disordered" evidence="1">
    <location>
        <begin position="385"/>
        <end position="406"/>
    </location>
</feature>
<name>X6N120_RETFI</name>
<proteinExistence type="predicted"/>
<reference evidence="3 4" key="1">
    <citation type="journal article" date="2013" name="Curr. Biol.">
        <title>The Genome of the Foraminiferan Reticulomyxa filosa.</title>
        <authorList>
            <person name="Glockner G."/>
            <person name="Hulsmann N."/>
            <person name="Schleicher M."/>
            <person name="Noegel A.A."/>
            <person name="Eichinger L."/>
            <person name="Gallinger C."/>
            <person name="Pawlowski J."/>
            <person name="Sierra R."/>
            <person name="Euteneuer U."/>
            <person name="Pillet L."/>
            <person name="Moustafa A."/>
            <person name="Platzer M."/>
            <person name="Groth M."/>
            <person name="Szafranski K."/>
            <person name="Schliwa M."/>
        </authorList>
    </citation>
    <scope>NUCLEOTIDE SEQUENCE [LARGE SCALE GENOMIC DNA]</scope>
</reference>
<evidence type="ECO:0000256" key="2">
    <source>
        <dbReference type="SAM" id="Phobius"/>
    </source>
</evidence>
<feature type="compositionally biased region" description="Polar residues" evidence="1">
    <location>
        <begin position="159"/>
        <end position="168"/>
    </location>
</feature>
<feature type="compositionally biased region" description="Low complexity" evidence="1">
    <location>
        <begin position="210"/>
        <end position="219"/>
    </location>
</feature>
<evidence type="ECO:0000256" key="1">
    <source>
        <dbReference type="SAM" id="MobiDB-lite"/>
    </source>
</evidence>
<dbReference type="Proteomes" id="UP000023152">
    <property type="component" value="Unassembled WGS sequence"/>
</dbReference>
<dbReference type="AlphaFoldDB" id="X6N120"/>
<feature type="region of interest" description="Disordered" evidence="1">
    <location>
        <begin position="197"/>
        <end position="277"/>
    </location>
</feature>
<organism evidence="3 4">
    <name type="scientific">Reticulomyxa filosa</name>
    <dbReference type="NCBI Taxonomy" id="46433"/>
    <lineage>
        <taxon>Eukaryota</taxon>
        <taxon>Sar</taxon>
        <taxon>Rhizaria</taxon>
        <taxon>Retaria</taxon>
        <taxon>Foraminifera</taxon>
        <taxon>Monothalamids</taxon>
        <taxon>Reticulomyxidae</taxon>
        <taxon>Reticulomyxa</taxon>
    </lineage>
</organism>
<keyword evidence="2" id="KW-0812">Transmembrane</keyword>
<keyword evidence="2" id="KW-1133">Transmembrane helix</keyword>